<dbReference type="RefSeq" id="WP_066354191.1">
    <property type="nucleotide sequence ID" value="NZ_LOED01000025.1"/>
</dbReference>
<evidence type="ECO:0000256" key="4">
    <source>
        <dbReference type="ARBA" id="ARBA00023125"/>
    </source>
</evidence>
<dbReference type="PANTHER" id="PTHR36107">
    <property type="entry name" value="SMALL, ACID-SOLUBLE SPORE PROTEIN A"/>
    <property type="match status" value="1"/>
</dbReference>
<name>A0A140L4U4_9FIRM</name>
<dbReference type="OrthoDB" id="1683773at2"/>
<keyword evidence="4" id="KW-0238">DNA-binding</keyword>
<keyword evidence="3" id="KW-0749">Sporulation</keyword>
<evidence type="ECO:0000313" key="5">
    <source>
        <dbReference type="EMBL" id="KXG75569.1"/>
    </source>
</evidence>
<dbReference type="PANTHER" id="PTHR36107:SF1">
    <property type="entry name" value="SMALL, ACID-SOLUBLE SPORE PROTEIN A"/>
    <property type="match status" value="1"/>
</dbReference>
<sequence>MGLGQKRNKLVVPEAYKAMEQFKAEVAREVGITAPPDGYWGNYSARDCGAVGGHMVRKMIEDYERRISGGQTTH</sequence>
<evidence type="ECO:0000256" key="2">
    <source>
        <dbReference type="ARBA" id="ARBA00005442"/>
    </source>
</evidence>
<dbReference type="InterPro" id="IPR018126">
    <property type="entry name" value="SASP_alpha/beta-type_CS"/>
</dbReference>
<dbReference type="FunCoup" id="A0A140L4U4">
    <property type="interactions" value="68"/>
</dbReference>
<proteinExistence type="inferred from homology"/>
<dbReference type="Proteomes" id="UP000070427">
    <property type="component" value="Unassembled WGS sequence"/>
</dbReference>
<dbReference type="GO" id="GO:0030435">
    <property type="term" value="P:sporulation resulting in formation of a cellular spore"/>
    <property type="evidence" value="ECO:0007669"/>
    <property type="project" value="UniProtKB-KW"/>
</dbReference>
<dbReference type="EMBL" id="LOED01000025">
    <property type="protein sequence ID" value="KXG75569.1"/>
    <property type="molecule type" value="Genomic_DNA"/>
</dbReference>
<dbReference type="InterPro" id="IPR050847">
    <property type="entry name" value="SASP_DNA-binding"/>
</dbReference>
<evidence type="ECO:0000313" key="6">
    <source>
        <dbReference type="Proteomes" id="UP000070427"/>
    </source>
</evidence>
<reference evidence="5 6" key="1">
    <citation type="submission" date="2015-12" db="EMBL/GenBank/DDBJ databases">
        <title>Draft genome sequnece of Fervidicola ferrireducens strain Y170.</title>
        <authorList>
            <person name="Patel B.K."/>
        </authorList>
    </citation>
    <scope>NUCLEOTIDE SEQUENCE [LARGE SCALE GENOMIC DNA]</scope>
    <source>
        <strain evidence="5 6">Y170</strain>
    </source>
</reference>
<protein>
    <submittedName>
        <fullName evidence="5">Small, acid-soluble spore protein C2</fullName>
    </submittedName>
</protein>
<comment type="similarity">
    <text evidence="2">Belongs to the alpha/beta-type SASP family.</text>
</comment>
<dbReference type="Pfam" id="PF00269">
    <property type="entry name" value="SASP"/>
    <property type="match status" value="1"/>
</dbReference>
<dbReference type="GO" id="GO:0006265">
    <property type="term" value="P:DNA topological change"/>
    <property type="evidence" value="ECO:0007669"/>
    <property type="project" value="InterPro"/>
</dbReference>
<dbReference type="GO" id="GO:0003690">
    <property type="term" value="F:double-stranded DNA binding"/>
    <property type="evidence" value="ECO:0007669"/>
    <property type="project" value="InterPro"/>
</dbReference>
<accession>A0A140L4U4</accession>
<dbReference type="InterPro" id="IPR001448">
    <property type="entry name" value="SASP_alpha/beta-type"/>
</dbReference>
<dbReference type="InterPro" id="IPR038300">
    <property type="entry name" value="SASP_sf_alpha/beta"/>
</dbReference>
<gene>
    <name evidence="5" type="primary">sspC2</name>
    <name evidence="5" type="ORF">AN618_18470</name>
</gene>
<dbReference type="InParanoid" id="A0A140L4U4"/>
<dbReference type="Gene3D" id="6.10.10.80">
    <property type="entry name" value="Small, acid-soluble spore protein, alpha/beta type-like"/>
    <property type="match status" value="1"/>
</dbReference>
<comment type="function">
    <text evidence="1">SASP are bound to spore DNA. They are double-stranded DNA-binding proteins that cause DNA to change to an a-like conformation. They protect the DNA backbone from chemical and enzymatic cleavage and are thus involved in dormant spore's high resistance to UV light.</text>
</comment>
<evidence type="ECO:0000256" key="1">
    <source>
        <dbReference type="ARBA" id="ARBA00003863"/>
    </source>
</evidence>
<dbReference type="AlphaFoldDB" id="A0A140L4U4"/>
<organism evidence="5 6">
    <name type="scientific">Fervidicola ferrireducens</name>
    <dbReference type="NCBI Taxonomy" id="520764"/>
    <lineage>
        <taxon>Bacteria</taxon>
        <taxon>Bacillati</taxon>
        <taxon>Bacillota</taxon>
        <taxon>Clostridia</taxon>
        <taxon>Thermosediminibacterales</taxon>
        <taxon>Thermosediminibacteraceae</taxon>
        <taxon>Fervidicola</taxon>
    </lineage>
</organism>
<keyword evidence="6" id="KW-1185">Reference proteome</keyword>
<dbReference type="PROSITE" id="PS00304">
    <property type="entry name" value="SASP_1"/>
    <property type="match status" value="1"/>
</dbReference>
<dbReference type="STRING" id="520764.AN618_18470"/>
<evidence type="ECO:0000256" key="3">
    <source>
        <dbReference type="ARBA" id="ARBA00022969"/>
    </source>
</evidence>
<comment type="caution">
    <text evidence="5">The sequence shown here is derived from an EMBL/GenBank/DDBJ whole genome shotgun (WGS) entry which is preliminary data.</text>
</comment>